<proteinExistence type="predicted"/>
<gene>
    <name evidence="2" type="ORF">GCM10007874_18200</name>
</gene>
<evidence type="ECO:0000313" key="2">
    <source>
        <dbReference type="EMBL" id="GLS18803.1"/>
    </source>
</evidence>
<name>A0ABQ6CGJ0_9HYPH</name>
<dbReference type="InterPro" id="IPR000120">
    <property type="entry name" value="Amidase"/>
</dbReference>
<dbReference type="Gene3D" id="3.90.1300.10">
    <property type="entry name" value="Amidase signature (AS) domain"/>
    <property type="match status" value="1"/>
</dbReference>
<dbReference type="SUPFAM" id="SSF75304">
    <property type="entry name" value="Amidase signature (AS) enzymes"/>
    <property type="match status" value="1"/>
</dbReference>
<dbReference type="InterPro" id="IPR023631">
    <property type="entry name" value="Amidase_dom"/>
</dbReference>
<evidence type="ECO:0000259" key="1">
    <source>
        <dbReference type="Pfam" id="PF01425"/>
    </source>
</evidence>
<dbReference type="InterPro" id="IPR036928">
    <property type="entry name" value="AS_sf"/>
</dbReference>
<accession>A0ABQ6CGJ0</accession>
<dbReference type="EMBL" id="BSPC01000015">
    <property type="protein sequence ID" value="GLS18803.1"/>
    <property type="molecule type" value="Genomic_DNA"/>
</dbReference>
<dbReference type="PANTHER" id="PTHR11895:SF172">
    <property type="entry name" value="GLUTAMYL-TRNA(GLN) AMIDOTRANSFERASE"/>
    <property type="match status" value="1"/>
</dbReference>
<dbReference type="NCBIfam" id="NF006631">
    <property type="entry name" value="PRK09201.1"/>
    <property type="match status" value="1"/>
</dbReference>
<organism evidence="2 3">
    <name type="scientific">Labrys miyagiensis</name>
    <dbReference type="NCBI Taxonomy" id="346912"/>
    <lineage>
        <taxon>Bacteria</taxon>
        <taxon>Pseudomonadati</taxon>
        <taxon>Pseudomonadota</taxon>
        <taxon>Alphaproteobacteria</taxon>
        <taxon>Hyphomicrobiales</taxon>
        <taxon>Xanthobacteraceae</taxon>
        <taxon>Labrys</taxon>
    </lineage>
</organism>
<dbReference type="Pfam" id="PF01425">
    <property type="entry name" value="Amidase"/>
    <property type="match status" value="1"/>
</dbReference>
<dbReference type="Proteomes" id="UP001156882">
    <property type="component" value="Unassembled WGS sequence"/>
</dbReference>
<evidence type="ECO:0000313" key="3">
    <source>
        <dbReference type="Proteomes" id="UP001156882"/>
    </source>
</evidence>
<protein>
    <submittedName>
        <fullName evidence="2">Amidase</fullName>
    </submittedName>
</protein>
<reference evidence="3" key="1">
    <citation type="journal article" date="2019" name="Int. J. Syst. Evol. Microbiol.">
        <title>The Global Catalogue of Microorganisms (GCM) 10K type strain sequencing project: providing services to taxonomists for standard genome sequencing and annotation.</title>
        <authorList>
            <consortium name="The Broad Institute Genomics Platform"/>
            <consortium name="The Broad Institute Genome Sequencing Center for Infectious Disease"/>
            <person name="Wu L."/>
            <person name="Ma J."/>
        </authorList>
    </citation>
    <scope>NUCLEOTIDE SEQUENCE [LARGE SCALE GENOMIC DNA]</scope>
    <source>
        <strain evidence="3">NBRC 101365</strain>
    </source>
</reference>
<feature type="domain" description="Amidase" evidence="1">
    <location>
        <begin position="13"/>
        <end position="431"/>
    </location>
</feature>
<dbReference type="NCBIfam" id="TIGR02715">
    <property type="entry name" value="amido_AtzE"/>
    <property type="match status" value="1"/>
</dbReference>
<comment type="caution">
    <text evidence="2">The sequence shown here is derived from an EMBL/GenBank/DDBJ whole genome shotgun (WGS) entry which is preliminary data.</text>
</comment>
<dbReference type="PANTHER" id="PTHR11895">
    <property type="entry name" value="TRANSAMIDASE"/>
    <property type="match status" value="1"/>
</dbReference>
<keyword evidence="3" id="KW-1185">Reference proteome</keyword>
<sequence length="453" mass="47920">MSVRSGRFTARAMVEHALARIGKFDGGIGAFTAIVAERALAKADAIDARHAAGKPVGALAGVPFAAKNLYDIAGVITLAGSKINRGNQPASRDATLIERLEGQGAICIGALNMGEYAYDFTGENFHDGPSRNPHATDHMAGGSSSGSASAVAAGFVPLSLGTDTNGSIRVPASLCGLFGLKPTFGRLSRARTFPFVASLDHTGPLARSTRDLALAYDVMQGPDPDDPACTERPVQPSLFELGRGVEGLRIAVADGYFAESGNIEAFEAVRRCAKALDAAEVVTVPQAAVARAAAFLITTTEGGALHRERLMTRAQDFDPAVRDRLIAGNMVPATWVAQAHKFRQWFKGEMHRIFERIDIILAPATPCRAPKIGQATMEVGGRTLPVRANLGLYTQPISFIGLPVVTVPLWSENQQLPIGVQVIAPAWREDLALRAAWALETAGVARAPVANLE</sequence>
<dbReference type="InterPro" id="IPR014087">
    <property type="entry name" value="Carboxybiuret_hydro_AtzE"/>
</dbReference>